<feature type="transmembrane region" description="Helical" evidence="1">
    <location>
        <begin position="119"/>
        <end position="138"/>
    </location>
</feature>
<dbReference type="Proteomes" id="UP000654075">
    <property type="component" value="Unassembled WGS sequence"/>
</dbReference>
<accession>A0A813EHQ5</accession>
<evidence type="ECO:0000256" key="1">
    <source>
        <dbReference type="SAM" id="Phobius"/>
    </source>
</evidence>
<keyword evidence="1" id="KW-0472">Membrane</keyword>
<evidence type="ECO:0000313" key="4">
    <source>
        <dbReference type="Proteomes" id="UP000654075"/>
    </source>
</evidence>
<keyword evidence="4" id="KW-1185">Reference proteome</keyword>
<feature type="transmembrane region" description="Helical" evidence="1">
    <location>
        <begin position="211"/>
        <end position="232"/>
    </location>
</feature>
<organism evidence="2 4">
    <name type="scientific">Polarella glacialis</name>
    <name type="common">Dinoflagellate</name>
    <dbReference type="NCBI Taxonomy" id="89957"/>
    <lineage>
        <taxon>Eukaryota</taxon>
        <taxon>Sar</taxon>
        <taxon>Alveolata</taxon>
        <taxon>Dinophyceae</taxon>
        <taxon>Suessiales</taxon>
        <taxon>Suessiaceae</taxon>
        <taxon>Polarella</taxon>
    </lineage>
</organism>
<evidence type="ECO:0000313" key="3">
    <source>
        <dbReference type="EMBL" id="CAE8658321.1"/>
    </source>
</evidence>
<comment type="caution">
    <text evidence="2">The sequence shown here is derived from an EMBL/GenBank/DDBJ whole genome shotgun (WGS) entry which is preliminary data.</text>
</comment>
<evidence type="ECO:0000313" key="2">
    <source>
        <dbReference type="EMBL" id="CAE8598013.1"/>
    </source>
</evidence>
<feature type="transmembrane region" description="Helical" evidence="1">
    <location>
        <begin position="187"/>
        <end position="205"/>
    </location>
</feature>
<name>A0A813EHQ5_POLGL</name>
<keyword evidence="1" id="KW-1133">Transmembrane helix</keyword>
<reference evidence="2" key="1">
    <citation type="submission" date="2021-02" db="EMBL/GenBank/DDBJ databases">
        <authorList>
            <person name="Dougan E. K."/>
            <person name="Rhodes N."/>
            <person name="Thang M."/>
            <person name="Chan C."/>
        </authorList>
    </citation>
    <scope>NUCLEOTIDE SEQUENCE</scope>
</reference>
<feature type="transmembrane region" description="Helical" evidence="1">
    <location>
        <begin position="158"/>
        <end position="180"/>
    </location>
</feature>
<gene>
    <name evidence="2" type="ORF">PGLA1383_LOCUS16427</name>
    <name evidence="3" type="ORF">PGLA2088_LOCUS13388</name>
</gene>
<proteinExistence type="predicted"/>
<protein>
    <submittedName>
        <fullName evidence="2">Uncharacterized protein</fullName>
    </submittedName>
</protein>
<keyword evidence="1" id="KW-0812">Transmembrane</keyword>
<dbReference type="EMBL" id="CAJNNW010016008">
    <property type="protein sequence ID" value="CAE8658321.1"/>
    <property type="molecule type" value="Genomic_DNA"/>
</dbReference>
<sequence>MLSFFPSLCKSKQQVRNDEKYARELQQRELQMTQDAESRGRGNTVVQGHVVNSSVAPPVGDVYGINQGYGGGPQSGYGGGPQPGVIGVHQQMDGLPYAMSNEPSPAELIVFQYRTSLKCFAGIDILSTFLNGLSAVATTSGAVNSKMGSATGDQDTGFVTALSLFSLLLVLGPICGFIGASKLNRSLIAVYLVFCFFKLAMEILLAVVSPYLWYLLIALIQVWVTRIVFIFWKVLGSLSDLQLEQLRNPNYVPDVRPMYW</sequence>
<dbReference type="Proteomes" id="UP000626109">
    <property type="component" value="Unassembled WGS sequence"/>
</dbReference>
<dbReference type="AlphaFoldDB" id="A0A813EHQ5"/>
<dbReference type="EMBL" id="CAJNNV010009952">
    <property type="protein sequence ID" value="CAE8598013.1"/>
    <property type="molecule type" value="Genomic_DNA"/>
</dbReference>